<dbReference type="GO" id="GO:0097730">
    <property type="term" value="C:non-motile cilium"/>
    <property type="evidence" value="ECO:0007669"/>
    <property type="project" value="InterPro"/>
</dbReference>
<proteinExistence type="predicted"/>
<evidence type="ECO:0000259" key="4">
    <source>
        <dbReference type="Pfam" id="PF26190"/>
    </source>
</evidence>
<sequence length="1344" mass="157082">MSDILDDEQAYLKRWYKFAKIHKTIPPPKKDTHLESLCYRIKIRDVCNIPTKKEVQQSIRILLNLYNSTTKEFFGRTYESPFLELIYSQANQQLEHPEVFCYFHLRQIESIQVAVEIVLFEKKDQVIQNRQIVGWCLGDIGQELKYTLKRGSSRFLISNQTNLETVGQTVWVEVVENKEFTQIKNLIPEGCLCGYGDEVLGVHGYQIIQQLALTQEQIAYVTSIEILVPTSVDLLISEYLKKYKEVKYKDDGPNEVHFLAKRLVFTFHNGWNYTNTRGLNNFITLEESSFQKSIDNQKIDYKKLTFKGALDVNGIYQEPKLGVFIIQLEYDVEFMVTNLGKQRTTVLCGWLPLVPKSTFEEEFIIGPGRSLSNQVLVDLSDIKYPITISGKINFGSIQTQNLPGPIINKQVYQPMDAPSLVKLPEQGGGGQQLGMDDDQRKIKQLENTLKQLQQDRQVSATNLAMDFENKLKIDKQREQEYQKMVETIKKQHEEEIQKILEQYEDLKKMMTDINQTQQQYLTKAQPTSASLLGQQQVLQDQKELEKWRIIESMTSVPRKTFYKTQQQDLMVEAQFGGQALSRGDIAFLSQNGVRELFIQHTDYVENDEIKQKSLQYELADHRQAITVFIQLLSFKPRITMKSKDLEPTVYHYSEESRIPSRLFMIVNFYDFPEYVTEPLIYENGFDRSSYTRCLEQSIPFLLIREQFLKTGASYKEPVFKFEVEPSSIGYPKAYKYFCEYLFNKCITIEIWDYDSMMIFGTIRLPLRQLLRQGQDASVVMRKADIIDKEFKKIKGELQVLIKCVGKEDRVTEVLDNNSQMKRKVISTKKVEPLHILEDEEKEIIKQDPNERIKERIKRIRRQEVPNGTNNNSTKTLMEITKRKDLSKNAFVHSVIQSHLSDEKVIHPFFGRVEIVELEFRNPYATGQNFVICIDDQEVKCSGIQEIHLIHQPVEWKYYVDLYNHSKPQEFNMIQANQNNFTMFLTAKEKVVLLFKYQTFREVNQEYTELQKTEELFTIKGKQFLTQYSYPRQVAVFINTIEGQCVGGMRVKIFPHSNTIDHVYRFYERDNRQVSIQFPALYGYTVPAPDKKPILFCNNEQLVVEWANDFEIRISLRMPEVNKQSVFYILAYQDTYFKELIANWQIKLTSLAGIGIEVPLGQVQNTKLTVHVEISRQVKFYSSHPICVWFPQPYDQLVNLIPGKINIANLCVRLFTEQIHKVMVTCVDEQSHELVRGWILNISPTVPPISQVFDIQAPRDQMKTYIVKYANKQNNEVLLIFKSSNTQILKLVETRYLFKAQQIQDITLQIHRVGEMDKAEVKVFIGDEDRSRDTFDCLLFRIAYI</sequence>
<organism evidence="5 6">
    <name type="scientific">Paramecium octaurelia</name>
    <dbReference type="NCBI Taxonomy" id="43137"/>
    <lineage>
        <taxon>Eukaryota</taxon>
        <taxon>Sar</taxon>
        <taxon>Alveolata</taxon>
        <taxon>Ciliophora</taxon>
        <taxon>Intramacronucleata</taxon>
        <taxon>Oligohymenophorea</taxon>
        <taxon>Peniculida</taxon>
        <taxon>Parameciidae</taxon>
        <taxon>Paramecium</taxon>
    </lineage>
</organism>
<dbReference type="Pfam" id="PF26015">
    <property type="entry name" value="Ig_NPH4_3rd"/>
    <property type="match status" value="1"/>
</dbReference>
<dbReference type="PANTHER" id="PTHR31043">
    <property type="entry name" value="NEPHROCYSTIN-4"/>
    <property type="match status" value="1"/>
</dbReference>
<dbReference type="Pfam" id="PF26186">
    <property type="entry name" value="NPHP4_C2_3rd"/>
    <property type="match status" value="1"/>
</dbReference>
<evidence type="ECO:0008006" key="7">
    <source>
        <dbReference type="Google" id="ProtNLM"/>
    </source>
</evidence>
<comment type="caution">
    <text evidence="5">The sequence shown here is derived from an EMBL/GenBank/DDBJ whole genome shotgun (WGS) entry which is preliminary data.</text>
</comment>
<dbReference type="OrthoDB" id="313446at2759"/>
<name>A0A8S1U8I9_PAROT</name>
<evidence type="ECO:0000259" key="3">
    <source>
        <dbReference type="Pfam" id="PF26186"/>
    </source>
</evidence>
<dbReference type="InterPro" id="IPR058686">
    <property type="entry name" value="Ig_NPHP4_3rd"/>
</dbReference>
<dbReference type="Pfam" id="PF26190">
    <property type="entry name" value="Ig_NPHP4_1st"/>
    <property type="match status" value="1"/>
</dbReference>
<feature type="domain" description="NPHP4 Ig-like" evidence="2">
    <location>
        <begin position="1159"/>
        <end position="1242"/>
    </location>
</feature>
<dbReference type="InterPro" id="IPR058765">
    <property type="entry name" value="NPHP4_C2-like"/>
</dbReference>
<protein>
    <recommendedName>
        <fullName evidence="7">Nephrocystin-4</fullName>
    </recommendedName>
</protein>
<dbReference type="Proteomes" id="UP000683925">
    <property type="component" value="Unassembled WGS sequence"/>
</dbReference>
<dbReference type="GO" id="GO:0005856">
    <property type="term" value="C:cytoskeleton"/>
    <property type="evidence" value="ECO:0007669"/>
    <property type="project" value="InterPro"/>
</dbReference>
<evidence type="ECO:0000256" key="1">
    <source>
        <dbReference type="SAM" id="Coils"/>
    </source>
</evidence>
<dbReference type="PANTHER" id="PTHR31043:SF3">
    <property type="entry name" value="NEPHROCYSTIN-4"/>
    <property type="match status" value="1"/>
</dbReference>
<gene>
    <name evidence="5" type="ORF">POCTA_138.1.T0390201</name>
</gene>
<feature type="coiled-coil region" evidence="1">
    <location>
        <begin position="435"/>
        <end position="462"/>
    </location>
</feature>
<feature type="coiled-coil region" evidence="1">
    <location>
        <begin position="489"/>
        <end position="516"/>
    </location>
</feature>
<feature type="domain" description="NPHP4 Ig-like" evidence="4">
    <location>
        <begin position="903"/>
        <end position="1020"/>
    </location>
</feature>
<dbReference type="GO" id="GO:0090090">
    <property type="term" value="P:negative regulation of canonical Wnt signaling pathway"/>
    <property type="evidence" value="ECO:0007669"/>
    <property type="project" value="InterPro"/>
</dbReference>
<reference evidence="5" key="1">
    <citation type="submission" date="2021-01" db="EMBL/GenBank/DDBJ databases">
        <authorList>
            <consortium name="Genoscope - CEA"/>
            <person name="William W."/>
        </authorList>
    </citation>
    <scope>NUCLEOTIDE SEQUENCE</scope>
</reference>
<dbReference type="InterPro" id="IPR029775">
    <property type="entry name" value="NPHP4"/>
</dbReference>
<evidence type="ECO:0000313" key="6">
    <source>
        <dbReference type="Proteomes" id="UP000683925"/>
    </source>
</evidence>
<accession>A0A8S1U8I9</accession>
<dbReference type="InterPro" id="IPR058687">
    <property type="entry name" value="Ig_NPHP4_1st"/>
</dbReference>
<dbReference type="OMA" id="FEIRISL"/>
<keyword evidence="1" id="KW-0175">Coiled coil</keyword>
<keyword evidence="6" id="KW-1185">Reference proteome</keyword>
<feature type="domain" description="NPHP4 C2-like" evidence="3">
    <location>
        <begin position="604"/>
        <end position="792"/>
    </location>
</feature>
<evidence type="ECO:0000259" key="2">
    <source>
        <dbReference type="Pfam" id="PF26015"/>
    </source>
</evidence>
<dbReference type="EMBL" id="CAJJDP010000039">
    <property type="protein sequence ID" value="CAD8161088.1"/>
    <property type="molecule type" value="Genomic_DNA"/>
</dbReference>
<evidence type="ECO:0000313" key="5">
    <source>
        <dbReference type="EMBL" id="CAD8161088.1"/>
    </source>
</evidence>